<feature type="transmembrane region" description="Helical" evidence="1">
    <location>
        <begin position="6"/>
        <end position="26"/>
    </location>
</feature>
<feature type="transmembrane region" description="Helical" evidence="1">
    <location>
        <begin position="75"/>
        <end position="92"/>
    </location>
</feature>
<proteinExistence type="predicted"/>
<dbReference type="EMBL" id="DXAZ01000046">
    <property type="protein sequence ID" value="HIZ70801.1"/>
    <property type="molecule type" value="Genomic_DNA"/>
</dbReference>
<dbReference type="Proteomes" id="UP000824106">
    <property type="component" value="Unassembled WGS sequence"/>
</dbReference>
<keyword evidence="1" id="KW-0812">Transmembrane</keyword>
<comment type="caution">
    <text evidence="2">The sequence shown here is derived from an EMBL/GenBank/DDBJ whole genome shotgun (WGS) entry which is preliminary data.</text>
</comment>
<sequence>MENPTFTFIFLPLLILMIYWVTNTIRNKLAKPNHTKNVQTPGKFDHFLLKLLTFIAILSAIFMIIGLFIRETEMTIAFLVLTLVFLGIVWFLKSKYDISYQEDSESFLLKTKKKEVQVFYKDIIDWQPGFNEIKILDETKPNNEYIRVNIAMLSPKILLRKIVEMTFEGKFYRAEDDYSEDPTRQYEIVNFLTSNNYGDLVEDYMDQIEK</sequence>
<evidence type="ECO:0000313" key="2">
    <source>
        <dbReference type="EMBL" id="HIZ70801.1"/>
    </source>
</evidence>
<name>A0A9D2G1Y0_9LACT</name>
<dbReference type="AlphaFoldDB" id="A0A9D2G1Y0"/>
<keyword evidence="1" id="KW-0472">Membrane</keyword>
<reference evidence="2" key="2">
    <citation type="submission" date="2021-04" db="EMBL/GenBank/DDBJ databases">
        <authorList>
            <person name="Gilroy R."/>
        </authorList>
    </citation>
    <scope>NUCLEOTIDE SEQUENCE</scope>
    <source>
        <strain evidence="2">CHK169-4300</strain>
    </source>
</reference>
<keyword evidence="1" id="KW-1133">Transmembrane helix</keyword>
<evidence type="ECO:0000313" key="3">
    <source>
        <dbReference type="Proteomes" id="UP000824106"/>
    </source>
</evidence>
<gene>
    <name evidence="2" type="ORF">H9808_03405</name>
</gene>
<evidence type="ECO:0000256" key="1">
    <source>
        <dbReference type="SAM" id="Phobius"/>
    </source>
</evidence>
<feature type="transmembrane region" description="Helical" evidence="1">
    <location>
        <begin position="47"/>
        <end position="69"/>
    </location>
</feature>
<organism evidence="2 3">
    <name type="scientific">Candidatus Atopostipes pullistercoris</name>
    <dbReference type="NCBI Taxonomy" id="2838467"/>
    <lineage>
        <taxon>Bacteria</taxon>
        <taxon>Bacillati</taxon>
        <taxon>Bacillota</taxon>
        <taxon>Bacilli</taxon>
        <taxon>Lactobacillales</taxon>
        <taxon>Carnobacteriaceae</taxon>
        <taxon>Atopostipes</taxon>
    </lineage>
</organism>
<protein>
    <submittedName>
        <fullName evidence="2">Uncharacterized protein</fullName>
    </submittedName>
</protein>
<accession>A0A9D2G1Y0</accession>
<reference evidence="2" key="1">
    <citation type="journal article" date="2021" name="PeerJ">
        <title>Extensive microbial diversity within the chicken gut microbiome revealed by metagenomics and culture.</title>
        <authorList>
            <person name="Gilroy R."/>
            <person name="Ravi A."/>
            <person name="Getino M."/>
            <person name="Pursley I."/>
            <person name="Horton D.L."/>
            <person name="Alikhan N.F."/>
            <person name="Baker D."/>
            <person name="Gharbi K."/>
            <person name="Hall N."/>
            <person name="Watson M."/>
            <person name="Adriaenssens E.M."/>
            <person name="Foster-Nyarko E."/>
            <person name="Jarju S."/>
            <person name="Secka A."/>
            <person name="Antonio M."/>
            <person name="Oren A."/>
            <person name="Chaudhuri R.R."/>
            <person name="La Ragione R."/>
            <person name="Hildebrand F."/>
            <person name="Pallen M.J."/>
        </authorList>
    </citation>
    <scope>NUCLEOTIDE SEQUENCE</scope>
    <source>
        <strain evidence="2">CHK169-4300</strain>
    </source>
</reference>